<feature type="compositionally biased region" description="Low complexity" evidence="1">
    <location>
        <begin position="99"/>
        <end position="110"/>
    </location>
</feature>
<evidence type="ECO:0008006" key="4">
    <source>
        <dbReference type="Google" id="ProtNLM"/>
    </source>
</evidence>
<comment type="caution">
    <text evidence="2">The sequence shown here is derived from an EMBL/GenBank/DDBJ whole genome shotgun (WGS) entry which is preliminary data.</text>
</comment>
<feature type="compositionally biased region" description="Basic and acidic residues" evidence="1">
    <location>
        <begin position="49"/>
        <end position="65"/>
    </location>
</feature>
<proteinExistence type="predicted"/>
<organism evidence="2 3">
    <name type="scientific">Companilactobacillus versmoldensis DSM 14857 = KCTC 3814</name>
    <dbReference type="NCBI Taxonomy" id="1423815"/>
    <lineage>
        <taxon>Bacteria</taxon>
        <taxon>Bacillati</taxon>
        <taxon>Bacillota</taxon>
        <taxon>Bacilli</taxon>
        <taxon>Lactobacillales</taxon>
        <taxon>Lactobacillaceae</taxon>
        <taxon>Companilactobacillus</taxon>
    </lineage>
</organism>
<name>A0A0R1SNJ8_9LACO</name>
<keyword evidence="3" id="KW-1185">Reference proteome</keyword>
<dbReference type="EMBL" id="AZFA01000002">
    <property type="protein sequence ID" value="KRL68282.1"/>
    <property type="molecule type" value="Genomic_DNA"/>
</dbReference>
<sequence>MGYSANAYAVADENTQVENSVSVSDAIAGNHLNTEQDQTKLNKKVSLPGDKEFMPGIKGSEKDFSMPEVPVEETEEPAEATSEQAPVASPEPVAQPEQEAATPEVEAASAAPATQNVGTFKVSFYDPAVLGSNMGYDGVAANLGVLPRGTKIKITTAQGDVWYKTVNDTGTFANSNPHQIDVAMPNNAVPSYGITSATVGIVG</sequence>
<gene>
    <name evidence="2" type="ORF">FC27_GL001024</name>
</gene>
<dbReference type="AlphaFoldDB" id="A0A0R1SNJ8"/>
<dbReference type="eggNOG" id="COG3103">
    <property type="taxonomic scope" value="Bacteria"/>
</dbReference>
<accession>A0A0R1SNJ8</accession>
<evidence type="ECO:0000313" key="3">
    <source>
        <dbReference type="Proteomes" id="UP000051647"/>
    </source>
</evidence>
<dbReference type="PATRIC" id="fig|1423815.3.peg.1044"/>
<dbReference type="STRING" id="1423815.FC27_GL001024"/>
<dbReference type="Proteomes" id="UP000051647">
    <property type="component" value="Unassembled WGS sequence"/>
</dbReference>
<dbReference type="OrthoDB" id="2080739at2"/>
<feature type="region of interest" description="Disordered" evidence="1">
    <location>
        <begin position="30"/>
        <end position="110"/>
    </location>
</feature>
<evidence type="ECO:0000313" key="2">
    <source>
        <dbReference type="EMBL" id="KRL68282.1"/>
    </source>
</evidence>
<reference evidence="2 3" key="1">
    <citation type="journal article" date="2015" name="Genome Announc.">
        <title>Expanding the biotechnology potential of lactobacilli through comparative genomics of 213 strains and associated genera.</title>
        <authorList>
            <person name="Sun Z."/>
            <person name="Harris H.M."/>
            <person name="McCann A."/>
            <person name="Guo C."/>
            <person name="Argimon S."/>
            <person name="Zhang W."/>
            <person name="Yang X."/>
            <person name="Jeffery I.B."/>
            <person name="Cooney J.C."/>
            <person name="Kagawa T.F."/>
            <person name="Liu W."/>
            <person name="Song Y."/>
            <person name="Salvetti E."/>
            <person name="Wrobel A."/>
            <person name="Rasinkangas P."/>
            <person name="Parkhill J."/>
            <person name="Rea M.C."/>
            <person name="O'Sullivan O."/>
            <person name="Ritari J."/>
            <person name="Douillard F.P."/>
            <person name="Paul Ross R."/>
            <person name="Yang R."/>
            <person name="Briner A.E."/>
            <person name="Felis G.E."/>
            <person name="de Vos W.M."/>
            <person name="Barrangou R."/>
            <person name="Klaenhammer T.R."/>
            <person name="Caufield P.W."/>
            <person name="Cui Y."/>
            <person name="Zhang H."/>
            <person name="O'Toole P.W."/>
        </authorList>
    </citation>
    <scope>NUCLEOTIDE SEQUENCE [LARGE SCALE GENOMIC DNA]</scope>
    <source>
        <strain evidence="2 3">DSM 14857</strain>
    </source>
</reference>
<evidence type="ECO:0000256" key="1">
    <source>
        <dbReference type="SAM" id="MobiDB-lite"/>
    </source>
</evidence>
<protein>
    <recommendedName>
        <fullName evidence="4">Cell wall-associated hydrolase</fullName>
    </recommendedName>
</protein>